<dbReference type="EMBL" id="JBEDNZ010000010">
    <property type="protein sequence ID" value="KAL0832753.1"/>
    <property type="molecule type" value="Genomic_DNA"/>
</dbReference>
<dbReference type="Proteomes" id="UP001549921">
    <property type="component" value="Unassembled WGS sequence"/>
</dbReference>
<evidence type="ECO:0000259" key="10">
    <source>
        <dbReference type="Pfam" id="PF00561"/>
    </source>
</evidence>
<keyword evidence="5" id="KW-0443">Lipid metabolism</keyword>
<reference evidence="11 12" key="1">
    <citation type="submission" date="2024-06" db="EMBL/GenBank/DDBJ databases">
        <title>A chromosome-level genome assembly of beet webworm, Loxostege sticticalis.</title>
        <authorList>
            <person name="Zhang Y."/>
        </authorList>
    </citation>
    <scope>NUCLEOTIDE SEQUENCE [LARGE SCALE GENOMIC DNA]</scope>
    <source>
        <strain evidence="11">AQ028</strain>
        <tissue evidence="11">Male pupae</tissue>
    </source>
</reference>
<evidence type="ECO:0000256" key="3">
    <source>
        <dbReference type="ARBA" id="ARBA00022801"/>
    </source>
</evidence>
<dbReference type="PANTHER" id="PTHR11005">
    <property type="entry name" value="LYSOSOMAL ACID LIPASE-RELATED"/>
    <property type="match status" value="1"/>
</dbReference>
<comment type="caution">
    <text evidence="11">The sequence shown here is derived from an EMBL/GenBank/DDBJ whole genome shotgun (WGS) entry which is preliminary data.</text>
</comment>
<organism evidence="11 12">
    <name type="scientific">Loxostege sticticalis</name>
    <name type="common">Beet webworm moth</name>
    <dbReference type="NCBI Taxonomy" id="481309"/>
    <lineage>
        <taxon>Eukaryota</taxon>
        <taxon>Metazoa</taxon>
        <taxon>Ecdysozoa</taxon>
        <taxon>Arthropoda</taxon>
        <taxon>Hexapoda</taxon>
        <taxon>Insecta</taxon>
        <taxon>Pterygota</taxon>
        <taxon>Neoptera</taxon>
        <taxon>Endopterygota</taxon>
        <taxon>Lepidoptera</taxon>
        <taxon>Glossata</taxon>
        <taxon>Ditrysia</taxon>
        <taxon>Pyraloidea</taxon>
        <taxon>Crambidae</taxon>
        <taxon>Pyraustinae</taxon>
        <taxon>Loxostege</taxon>
    </lineage>
</organism>
<evidence type="ECO:0000256" key="7">
    <source>
        <dbReference type="PIRNR" id="PIRNR000862"/>
    </source>
</evidence>
<keyword evidence="2 9" id="KW-0732">Signal</keyword>
<evidence type="ECO:0000256" key="6">
    <source>
        <dbReference type="ARBA" id="ARBA00023180"/>
    </source>
</evidence>
<comment type="similarity">
    <text evidence="1 7">Belongs to the AB hydrolase superfamily. Lipase family.</text>
</comment>
<protein>
    <recommendedName>
        <fullName evidence="7">Lipase</fullName>
    </recommendedName>
</protein>
<accession>A0ABD0T3Z9</accession>
<keyword evidence="4 7" id="KW-0442">Lipid degradation</keyword>
<evidence type="ECO:0000256" key="4">
    <source>
        <dbReference type="ARBA" id="ARBA00022963"/>
    </source>
</evidence>
<dbReference type="PIRSF" id="PIRSF000862">
    <property type="entry name" value="Steryl_ester_lip"/>
    <property type="match status" value="1"/>
</dbReference>
<name>A0ABD0T3Z9_LOXSC</name>
<proteinExistence type="inferred from homology"/>
<keyword evidence="3 7" id="KW-0378">Hydrolase</keyword>
<dbReference type="GO" id="GO:0016787">
    <property type="term" value="F:hydrolase activity"/>
    <property type="evidence" value="ECO:0007669"/>
    <property type="project" value="UniProtKB-KW"/>
</dbReference>
<dbReference type="GO" id="GO:0016042">
    <property type="term" value="P:lipid catabolic process"/>
    <property type="evidence" value="ECO:0007669"/>
    <property type="project" value="UniProtKB-KW"/>
</dbReference>
<feature type="active site" description="Charge relay system" evidence="8">
    <location>
        <position position="374"/>
    </location>
</feature>
<evidence type="ECO:0000256" key="1">
    <source>
        <dbReference type="ARBA" id="ARBA00010701"/>
    </source>
</evidence>
<sequence length="403" mass="45958">MGLSKVLIVAFLIFFKVDSVFNNRESGVVTKSDWDTDAFLDSFGLLSKYGYSPERISVTTEDGYVIDMFHIPRKGPPVLLVHGITDSSDGWLVLGPKKSLAYQLADAGFDVWLFNSRGNRYSRKHRDNLSRKEYWNFTYEEMGTQDLPATIDHILNVTSQEKLSYVGFSQGTTIFLVMCSMRPEYNNKIELSILLAPVAWIGHLKLPIINVVSRNVELIHSITNSMGLYELFPFRFSKAHRSLSCFRLYPISFCNAGYYLHFGLVNSSNISPDRIAVIDSHIPAGASALNVKHFIQGYSSKRFQRFDYGLDKNLKVYSSKQPPSYDVKLVTAPVSIFASEIDWYSEVNDVQILKSRLPNVKRFIMLNKSLEFSHLEFVYGTHVQKLVNEPVINILLDDLNMRL</sequence>
<feature type="signal peptide" evidence="9">
    <location>
        <begin position="1"/>
        <end position="19"/>
    </location>
</feature>
<feature type="domain" description="AB hydrolase-1" evidence="10">
    <location>
        <begin position="76"/>
        <end position="184"/>
    </location>
</feature>
<evidence type="ECO:0000313" key="11">
    <source>
        <dbReference type="EMBL" id="KAL0832753.1"/>
    </source>
</evidence>
<dbReference type="InterPro" id="IPR029058">
    <property type="entry name" value="AB_hydrolase_fold"/>
</dbReference>
<dbReference type="SUPFAM" id="SSF53474">
    <property type="entry name" value="alpha/beta-Hydrolases"/>
    <property type="match status" value="1"/>
</dbReference>
<dbReference type="Pfam" id="PF00561">
    <property type="entry name" value="Abhydrolase_1"/>
    <property type="match status" value="1"/>
</dbReference>
<dbReference type="InterPro" id="IPR000073">
    <property type="entry name" value="AB_hydrolase_1"/>
</dbReference>
<keyword evidence="6" id="KW-0325">Glycoprotein</keyword>
<evidence type="ECO:0000256" key="8">
    <source>
        <dbReference type="PIRSR" id="PIRSR000862-1"/>
    </source>
</evidence>
<feature type="active site" description="Nucleophile" evidence="8">
    <location>
        <position position="169"/>
    </location>
</feature>
<gene>
    <name evidence="11" type="ORF">ABMA28_000928</name>
</gene>
<dbReference type="FunFam" id="3.40.50.1820:FF:000057">
    <property type="entry name" value="Lipase"/>
    <property type="match status" value="1"/>
</dbReference>
<evidence type="ECO:0000256" key="2">
    <source>
        <dbReference type="ARBA" id="ARBA00022729"/>
    </source>
</evidence>
<evidence type="ECO:0000256" key="9">
    <source>
        <dbReference type="SAM" id="SignalP"/>
    </source>
</evidence>
<evidence type="ECO:0000256" key="5">
    <source>
        <dbReference type="ARBA" id="ARBA00023098"/>
    </source>
</evidence>
<evidence type="ECO:0000313" key="12">
    <source>
        <dbReference type="Proteomes" id="UP001549921"/>
    </source>
</evidence>
<feature type="chain" id="PRO_5044826436" description="Lipase" evidence="9">
    <location>
        <begin position="20"/>
        <end position="403"/>
    </location>
</feature>
<dbReference type="AlphaFoldDB" id="A0ABD0T3Z9"/>
<feature type="active site" description="Charge relay system" evidence="8">
    <location>
        <position position="342"/>
    </location>
</feature>
<dbReference type="Gene3D" id="3.40.50.1820">
    <property type="entry name" value="alpha/beta hydrolase"/>
    <property type="match status" value="1"/>
</dbReference>
<dbReference type="InterPro" id="IPR025483">
    <property type="entry name" value="Lipase_euk"/>
</dbReference>